<organism evidence="1 2">
    <name type="scientific">Arctium lappa</name>
    <name type="common">Greater burdock</name>
    <name type="synonym">Lappa major</name>
    <dbReference type="NCBI Taxonomy" id="4217"/>
    <lineage>
        <taxon>Eukaryota</taxon>
        <taxon>Viridiplantae</taxon>
        <taxon>Streptophyta</taxon>
        <taxon>Embryophyta</taxon>
        <taxon>Tracheophyta</taxon>
        <taxon>Spermatophyta</taxon>
        <taxon>Magnoliopsida</taxon>
        <taxon>eudicotyledons</taxon>
        <taxon>Gunneridae</taxon>
        <taxon>Pentapetalae</taxon>
        <taxon>asterids</taxon>
        <taxon>campanulids</taxon>
        <taxon>Asterales</taxon>
        <taxon>Asteraceae</taxon>
        <taxon>Carduoideae</taxon>
        <taxon>Cardueae</taxon>
        <taxon>Arctiinae</taxon>
        <taxon>Arctium</taxon>
    </lineage>
</organism>
<reference evidence="2" key="1">
    <citation type="journal article" date="2022" name="Mol. Ecol. Resour.">
        <title>The genomes of chicory, endive, great burdock and yacon provide insights into Asteraceae palaeo-polyploidization history and plant inulin production.</title>
        <authorList>
            <person name="Fan W."/>
            <person name="Wang S."/>
            <person name="Wang H."/>
            <person name="Wang A."/>
            <person name="Jiang F."/>
            <person name="Liu H."/>
            <person name="Zhao H."/>
            <person name="Xu D."/>
            <person name="Zhang Y."/>
        </authorList>
    </citation>
    <scope>NUCLEOTIDE SEQUENCE [LARGE SCALE GENOMIC DNA]</scope>
    <source>
        <strain evidence="2">cv. Niubang</strain>
    </source>
</reference>
<name>A0ACB9B1J0_ARCLA</name>
<comment type="caution">
    <text evidence="1">The sequence shown here is derived from an EMBL/GenBank/DDBJ whole genome shotgun (WGS) entry which is preliminary data.</text>
</comment>
<keyword evidence="2" id="KW-1185">Reference proteome</keyword>
<dbReference type="Proteomes" id="UP001055879">
    <property type="component" value="Linkage Group LG07"/>
</dbReference>
<dbReference type="EMBL" id="CM042053">
    <property type="protein sequence ID" value="KAI3715458.1"/>
    <property type="molecule type" value="Genomic_DNA"/>
</dbReference>
<sequence length="315" mass="34553">MGHHHHRKTPRSHTLPSSPTHSSSSSDFEFTISLSPRKSSATNLCPADDLFYKGQLLPLHLSPRISMVRTLLLSSSSTSSSTTARHSSDSHSSFSTDGCDSSRPSSATDDDLHLQTKLFPSCITSQHKKPNKYFSLSRFSSVFRKETKPTPTPTRVDPDVITGSSVKRMSVTAKEVIRKYLKKAKPLYEKLSQRQGQAFHVPKMSPTTAKTAELGPLPQITRNNNNNNNNNKENDVISHSFSGNLRYPRRRSCVSSCPSSMRSSPTHSGILCRKSVVKGTGGGIYSSSSSSMEELQSAIQGAIAHCKNSMIQNNN</sequence>
<accession>A0ACB9B1J0</accession>
<evidence type="ECO:0000313" key="1">
    <source>
        <dbReference type="EMBL" id="KAI3715458.1"/>
    </source>
</evidence>
<protein>
    <submittedName>
        <fullName evidence="1">Uncharacterized protein</fullName>
    </submittedName>
</protein>
<proteinExistence type="predicted"/>
<gene>
    <name evidence="1" type="ORF">L6452_22440</name>
</gene>
<reference evidence="1 2" key="2">
    <citation type="journal article" date="2022" name="Mol. Ecol. Resour.">
        <title>The genomes of chicory, endive, great burdock and yacon provide insights into Asteraceae paleo-polyploidization history and plant inulin production.</title>
        <authorList>
            <person name="Fan W."/>
            <person name="Wang S."/>
            <person name="Wang H."/>
            <person name="Wang A."/>
            <person name="Jiang F."/>
            <person name="Liu H."/>
            <person name="Zhao H."/>
            <person name="Xu D."/>
            <person name="Zhang Y."/>
        </authorList>
    </citation>
    <scope>NUCLEOTIDE SEQUENCE [LARGE SCALE GENOMIC DNA]</scope>
    <source>
        <strain evidence="2">cv. Niubang</strain>
    </source>
</reference>
<evidence type="ECO:0000313" key="2">
    <source>
        <dbReference type="Proteomes" id="UP001055879"/>
    </source>
</evidence>